<reference evidence="2" key="1">
    <citation type="submission" date="2019-04" db="EMBL/GenBank/DDBJ databases">
        <title>Friends and foes A comparative genomics studyof 23 Aspergillus species from section Flavi.</title>
        <authorList>
            <consortium name="DOE Joint Genome Institute"/>
            <person name="Kjaerbolling I."/>
            <person name="Vesth T."/>
            <person name="Frisvad J.C."/>
            <person name="Nybo J.L."/>
            <person name="Theobald S."/>
            <person name="Kildgaard S."/>
            <person name="Isbrandt T."/>
            <person name="Kuo A."/>
            <person name="Sato A."/>
            <person name="Lyhne E.K."/>
            <person name="Kogle M.E."/>
            <person name="Wiebenga A."/>
            <person name="Kun R.S."/>
            <person name="Lubbers R.J."/>
            <person name="Makela M.R."/>
            <person name="Barry K."/>
            <person name="Chovatia M."/>
            <person name="Clum A."/>
            <person name="Daum C."/>
            <person name="Haridas S."/>
            <person name="He G."/>
            <person name="LaButti K."/>
            <person name="Lipzen A."/>
            <person name="Mondo S."/>
            <person name="Riley R."/>
            <person name="Salamov A."/>
            <person name="Simmons B.A."/>
            <person name="Magnuson J.K."/>
            <person name="Henrissat B."/>
            <person name="Mortensen U.H."/>
            <person name="Larsen T.O."/>
            <person name="Devries R.P."/>
            <person name="Grigoriev I.V."/>
            <person name="Machida M."/>
            <person name="Baker S.E."/>
            <person name="Andersen M.R."/>
        </authorList>
    </citation>
    <scope>NUCLEOTIDE SEQUENCE [LARGE SCALE GENOMIC DNA]</scope>
    <source>
        <strain evidence="2">CBS 130015</strain>
    </source>
</reference>
<organism evidence="1 2">
    <name type="scientific">Aspergillus transmontanensis</name>
    <dbReference type="NCBI Taxonomy" id="1034304"/>
    <lineage>
        <taxon>Eukaryota</taxon>
        <taxon>Fungi</taxon>
        <taxon>Dikarya</taxon>
        <taxon>Ascomycota</taxon>
        <taxon>Pezizomycotina</taxon>
        <taxon>Eurotiomycetes</taxon>
        <taxon>Eurotiomycetidae</taxon>
        <taxon>Eurotiales</taxon>
        <taxon>Aspergillaceae</taxon>
        <taxon>Aspergillus</taxon>
        <taxon>Aspergillus subgen. Circumdati</taxon>
    </lineage>
</organism>
<protein>
    <submittedName>
        <fullName evidence="1">Uncharacterized protein</fullName>
    </submittedName>
</protein>
<dbReference type="EMBL" id="ML738306">
    <property type="protein sequence ID" value="KAE8316459.1"/>
    <property type="molecule type" value="Genomic_DNA"/>
</dbReference>
<dbReference type="AlphaFoldDB" id="A0A5N6W9F7"/>
<gene>
    <name evidence="1" type="ORF">BDV41DRAFT_528276</name>
</gene>
<evidence type="ECO:0000313" key="1">
    <source>
        <dbReference type="EMBL" id="KAE8316459.1"/>
    </source>
</evidence>
<proteinExistence type="predicted"/>
<keyword evidence="2" id="KW-1185">Reference proteome</keyword>
<name>A0A5N6W9F7_9EURO</name>
<dbReference type="Proteomes" id="UP000325433">
    <property type="component" value="Unassembled WGS sequence"/>
</dbReference>
<sequence>MRPDFCGADICINSSNGLAAVLGNEVDVSTTTGLPLTVSEKTSARSSTTTTPSQDSVCRFINCGETCPNGFTKITRED</sequence>
<evidence type="ECO:0000313" key="2">
    <source>
        <dbReference type="Proteomes" id="UP000325433"/>
    </source>
</evidence>
<accession>A0A5N6W9F7</accession>